<evidence type="ECO:0000256" key="9">
    <source>
        <dbReference type="ARBA" id="ARBA00022777"/>
    </source>
</evidence>
<dbReference type="SUPFAM" id="SSF51621">
    <property type="entry name" value="Phosphoenolpyruvate/pyruvate domain"/>
    <property type="match status" value="1"/>
</dbReference>
<dbReference type="InterPro" id="IPR015806">
    <property type="entry name" value="Pyrv_Knase_insert_dom_sf"/>
</dbReference>
<dbReference type="SUPFAM" id="SSF52935">
    <property type="entry name" value="PK C-terminal domain-like"/>
    <property type="match status" value="1"/>
</dbReference>
<organism evidence="19 20">
    <name type="scientific">Caenorhabditis briggsae</name>
    <dbReference type="NCBI Taxonomy" id="6238"/>
    <lineage>
        <taxon>Eukaryota</taxon>
        <taxon>Metazoa</taxon>
        <taxon>Ecdysozoa</taxon>
        <taxon>Nematoda</taxon>
        <taxon>Chromadorea</taxon>
        <taxon>Rhabditida</taxon>
        <taxon>Rhabditina</taxon>
        <taxon>Rhabditomorpha</taxon>
        <taxon>Rhabditoidea</taxon>
        <taxon>Rhabditidae</taxon>
        <taxon>Peloderinae</taxon>
        <taxon>Caenorhabditis</taxon>
    </lineage>
</organism>
<feature type="domain" description="Pyruvate kinase C-terminal" evidence="18">
    <location>
        <begin position="853"/>
        <end position="971"/>
    </location>
</feature>
<keyword evidence="8" id="KW-0547">Nucleotide-binding</keyword>
<dbReference type="InterPro" id="IPR001697">
    <property type="entry name" value="Pyr_Knase"/>
</dbReference>
<evidence type="ECO:0000256" key="7">
    <source>
        <dbReference type="ARBA" id="ARBA00022723"/>
    </source>
</evidence>
<dbReference type="STRING" id="6238.A8XQ45"/>
<dbReference type="GO" id="GO:0004743">
    <property type="term" value="F:pyruvate kinase activity"/>
    <property type="evidence" value="ECO:0000318"/>
    <property type="project" value="GO_Central"/>
</dbReference>
<comment type="catalytic activity">
    <reaction evidence="15">
        <text>pyruvate + ATP = phosphoenolpyruvate + ADP + H(+)</text>
        <dbReference type="Rhea" id="RHEA:18157"/>
        <dbReference type="ChEBI" id="CHEBI:15361"/>
        <dbReference type="ChEBI" id="CHEBI:15378"/>
        <dbReference type="ChEBI" id="CHEBI:30616"/>
        <dbReference type="ChEBI" id="CHEBI:58702"/>
        <dbReference type="ChEBI" id="CHEBI:456216"/>
        <dbReference type="EC" id="2.7.1.40"/>
    </reaction>
</comment>
<dbReference type="InterPro" id="IPR040442">
    <property type="entry name" value="Pyrv_kinase-like_dom_sf"/>
</dbReference>
<dbReference type="PANTHER" id="PTHR11817">
    <property type="entry name" value="PYRUVATE KINASE"/>
    <property type="match status" value="1"/>
</dbReference>
<dbReference type="FunCoup" id="A8XQ45">
    <property type="interactions" value="527"/>
</dbReference>
<sequence length="974" mass="106559">MRPPHGPAAVAPIERTNGEFRRLEICQTCGSGPAPEEVLTETVIESALSSLDAPEASLDAPESYPDDVMICRRCDTRMGFYDDDESAEGVETIHEEYAYIDDDGNGVIIEEIVEDEEIQKEVPWDNVPVKGCLESLESFEMVVMKRMEEEEEVLEGSKAPMALEAPEDSKLQSSEDQDLEGSRQTTLEGSKAQIASVQTPQLSRIAPEASILSTDLEYSEQKDREDPEGSKLRSLEDQALEGPKAQPASNEAPKTVLDAREASIWTRRTHPHGSPLFYEPTPKLPVPPGIPKILTPEDYVQEQVDARRESYITPLEDLYAQYNHQPILQNGIIRVIHTPPPPRRVSFAVDLRRTSSCGTLDTAKEETGRPFWYIDDESETQSTVGGSTVVEVEEKSSGGGGYLPAFLRCLVCQCFSFGEQGELAEANDTVEEVKPTSASGRGRLARRMTIEEEHAGDYFKQEQKLAAVPATTHMEHLCRLDIREAPHLVRQTGIICTIGPACASVDMLQKMILNGMNIARLNFSHGSHEYHAGTIANVREAADSFSDKRVIGIALDTKGPEIRTGLLAGGASAEIELVRGASIRLTTDQHFAESGTAINLFVDYKNISKVLETGSRVYIDDGLISLIVEELQEDAVVCTVENGGMLGSRKGVNLPGTIVDLPAVSEKDIKDLKFGVEQGVDIIFASFIRNADGIRTIRKVLGEKGKKIKIIAKIENQEGVDNADEIISESDGVMVARGDLGIEIPAEKVFLAQKMLISKCNRAGKPVICATQMLESMVHKPRPTRAEGSDVANAVLDGADCVMLSGETAKGDYPIDALKIMHYICKEAEAAVYHRRLFDELLLNTPKPTDMSHTIAIAATSAAASCHASAILLITTTGRSAIQCSRYKPAVPILTISRDIAVCRQLHLYRGVFPVHYPAERAADWPTDVDNRINHAIAIGKDRGFIHRGDFLIVVTGWRQGAGATNTLRIITAE</sequence>
<comment type="cofactor">
    <cofactor evidence="1">
        <name>Mg(2+)</name>
        <dbReference type="ChEBI" id="CHEBI:18420"/>
    </cofactor>
</comment>
<dbReference type="Gene3D" id="3.40.1380.20">
    <property type="entry name" value="Pyruvate kinase, C-terminal domain"/>
    <property type="match status" value="2"/>
</dbReference>
<evidence type="ECO:0000256" key="8">
    <source>
        <dbReference type="ARBA" id="ARBA00022741"/>
    </source>
</evidence>
<keyword evidence="9 15" id="KW-0418">Kinase</keyword>
<dbReference type="NCBIfam" id="NF004491">
    <property type="entry name" value="PRK05826.1"/>
    <property type="match status" value="1"/>
</dbReference>
<feature type="compositionally biased region" description="Polar residues" evidence="16">
    <location>
        <begin position="182"/>
        <end position="201"/>
    </location>
</feature>
<dbReference type="GO" id="GO:0000287">
    <property type="term" value="F:magnesium ion binding"/>
    <property type="evidence" value="ECO:0007669"/>
    <property type="project" value="InterPro"/>
</dbReference>
<dbReference type="GO" id="GO:0006096">
    <property type="term" value="P:glycolytic process"/>
    <property type="evidence" value="ECO:0000318"/>
    <property type="project" value="GO_Central"/>
</dbReference>
<feature type="domain" description="Pyruvate kinase barrel" evidence="17">
    <location>
        <begin position="490"/>
        <end position="817"/>
    </location>
</feature>
<dbReference type="GO" id="GO:0005737">
    <property type="term" value="C:cytoplasm"/>
    <property type="evidence" value="ECO:0000318"/>
    <property type="project" value="GO_Central"/>
</dbReference>
<keyword evidence="20" id="KW-1185">Reference proteome</keyword>
<dbReference type="GO" id="GO:0016301">
    <property type="term" value="F:kinase activity"/>
    <property type="evidence" value="ECO:0007669"/>
    <property type="project" value="UniProtKB-KW"/>
</dbReference>
<dbReference type="InterPro" id="IPR015795">
    <property type="entry name" value="Pyrv_Knase_C"/>
</dbReference>
<dbReference type="FunFam" id="3.40.1380.20:FF:000001">
    <property type="entry name" value="Pyruvate kinase"/>
    <property type="match status" value="1"/>
</dbReference>
<keyword evidence="12" id="KW-0630">Potassium</keyword>
<dbReference type="GO" id="GO:0005524">
    <property type="term" value="F:ATP binding"/>
    <property type="evidence" value="ECO:0007669"/>
    <property type="project" value="UniProtKB-KW"/>
</dbReference>
<keyword evidence="11 15" id="KW-0460">Magnesium</keyword>
<dbReference type="Pfam" id="PF00224">
    <property type="entry name" value="PK"/>
    <property type="match status" value="1"/>
</dbReference>
<dbReference type="EC" id="2.7.1.40" evidence="5 15"/>
<dbReference type="NCBIfam" id="TIGR01064">
    <property type="entry name" value="pyruv_kin"/>
    <property type="match status" value="1"/>
</dbReference>
<dbReference type="SUPFAM" id="SSF50800">
    <property type="entry name" value="PK beta-barrel domain-like"/>
    <property type="match status" value="1"/>
</dbReference>
<dbReference type="WormBase" id="CBG16947">
    <property type="protein sequence ID" value="CBP46755"/>
    <property type="gene ID" value="WBGene00036739"/>
    <property type="gene designation" value="Cbr-pyk-1"/>
</dbReference>
<evidence type="ECO:0000256" key="3">
    <source>
        <dbReference type="ARBA" id="ARBA00004997"/>
    </source>
</evidence>
<dbReference type="InterPro" id="IPR015793">
    <property type="entry name" value="Pyrv_Knase_brl"/>
</dbReference>
<evidence type="ECO:0000259" key="18">
    <source>
        <dbReference type="Pfam" id="PF02887"/>
    </source>
</evidence>
<comment type="pathway">
    <text evidence="3 15">Carbohydrate degradation; glycolysis; pyruvate from D-glyceraldehyde 3-phosphate: step 5/5.</text>
</comment>
<dbReference type="InterPro" id="IPR015813">
    <property type="entry name" value="Pyrv/PenolPyrv_kinase-like_dom"/>
</dbReference>
<dbReference type="eggNOG" id="KOG2323">
    <property type="taxonomic scope" value="Eukaryota"/>
</dbReference>
<dbReference type="CDD" id="cd00288">
    <property type="entry name" value="Pyruvate_Kinase"/>
    <property type="match status" value="1"/>
</dbReference>
<dbReference type="UniPathway" id="UPA00109">
    <property type="reaction ID" value="UER00188"/>
</dbReference>
<dbReference type="FunFam" id="2.40.33.10:FF:000023">
    <property type="entry name" value="Pyruvate kinase PKM"/>
    <property type="match status" value="1"/>
</dbReference>
<evidence type="ECO:0000256" key="15">
    <source>
        <dbReference type="RuleBase" id="RU000504"/>
    </source>
</evidence>
<gene>
    <name evidence="21" type="primary">pyk-1</name>
    <name evidence="19 21" type="ORF">CBG16947</name>
    <name evidence="19" type="ORF">CBG_16947</name>
</gene>
<dbReference type="InterPro" id="IPR018209">
    <property type="entry name" value="Pyrv_Knase_AS"/>
</dbReference>
<evidence type="ECO:0000256" key="2">
    <source>
        <dbReference type="ARBA" id="ARBA00001958"/>
    </source>
</evidence>
<keyword evidence="6 15" id="KW-0808">Transferase</keyword>
<dbReference type="GO" id="GO:0030955">
    <property type="term" value="F:potassium ion binding"/>
    <property type="evidence" value="ECO:0007669"/>
    <property type="project" value="InterPro"/>
</dbReference>
<keyword evidence="7" id="KW-0479">Metal-binding</keyword>
<comment type="cofactor">
    <cofactor evidence="2">
        <name>K(+)</name>
        <dbReference type="ChEBI" id="CHEBI:29103"/>
    </cofactor>
</comment>
<dbReference type="InParanoid" id="A8XQ45"/>
<evidence type="ECO:0000256" key="1">
    <source>
        <dbReference type="ARBA" id="ARBA00001946"/>
    </source>
</evidence>
<dbReference type="Pfam" id="PF02887">
    <property type="entry name" value="PK_C"/>
    <property type="match status" value="1"/>
</dbReference>
<keyword evidence="13 15" id="KW-0324">Glycolysis</keyword>
<dbReference type="EMBL" id="HE601348">
    <property type="protein sequence ID" value="CAP34770.2"/>
    <property type="molecule type" value="Genomic_DNA"/>
</dbReference>
<evidence type="ECO:0000256" key="13">
    <source>
        <dbReference type="ARBA" id="ARBA00023152"/>
    </source>
</evidence>
<feature type="compositionally biased region" description="Basic and acidic residues" evidence="16">
    <location>
        <begin position="219"/>
        <end position="232"/>
    </location>
</feature>
<dbReference type="AlphaFoldDB" id="A8XQ45"/>
<dbReference type="NCBIfam" id="NF004978">
    <property type="entry name" value="PRK06354.1"/>
    <property type="match status" value="1"/>
</dbReference>
<evidence type="ECO:0000256" key="14">
    <source>
        <dbReference type="ARBA" id="ARBA00023317"/>
    </source>
</evidence>
<accession>A8XQ45</accession>
<feature type="region of interest" description="Disordered" evidence="16">
    <location>
        <begin position="153"/>
        <end position="201"/>
    </location>
</feature>
<dbReference type="InterPro" id="IPR011037">
    <property type="entry name" value="Pyrv_Knase-like_insert_dom_sf"/>
</dbReference>
<dbReference type="Gene3D" id="3.20.20.60">
    <property type="entry name" value="Phosphoenolpyruvate-binding domains"/>
    <property type="match status" value="1"/>
</dbReference>
<dbReference type="HOGENOM" id="CLU_012777_0_0_1"/>
<dbReference type="InterPro" id="IPR036918">
    <property type="entry name" value="Pyrv_Knase_C_sf"/>
</dbReference>
<evidence type="ECO:0000256" key="5">
    <source>
        <dbReference type="ARBA" id="ARBA00012142"/>
    </source>
</evidence>
<keyword evidence="14" id="KW-0670">Pyruvate</keyword>
<dbReference type="Gene3D" id="2.40.33.10">
    <property type="entry name" value="PK beta-barrel domain-like"/>
    <property type="match status" value="1"/>
</dbReference>
<dbReference type="PROSITE" id="PS00110">
    <property type="entry name" value="PYRUVATE_KINASE"/>
    <property type="match status" value="1"/>
</dbReference>
<proteinExistence type="inferred from homology"/>
<name>A8XQ45_CAEBR</name>
<evidence type="ECO:0000313" key="21">
    <source>
        <dbReference type="WormBase" id="CBG16947"/>
    </source>
</evidence>
<protein>
    <recommendedName>
        <fullName evidence="5 15">Pyruvate kinase</fullName>
        <ecNumber evidence="5 15">2.7.1.40</ecNumber>
    </recommendedName>
</protein>
<reference evidence="19 20" key="2">
    <citation type="journal article" date="2011" name="PLoS Genet.">
        <title>Caenorhabditis briggsae recombinant inbred line genotypes reveal inter-strain incompatibility and the evolution of recombination.</title>
        <authorList>
            <person name="Ross J.A."/>
            <person name="Koboldt D.C."/>
            <person name="Staisch J.E."/>
            <person name="Chamberlin H.M."/>
            <person name="Gupta B.P."/>
            <person name="Miller R.D."/>
            <person name="Baird S.E."/>
            <person name="Haag E.S."/>
        </authorList>
    </citation>
    <scope>NUCLEOTIDE SEQUENCE [LARGE SCALE GENOMIC DNA]</scope>
    <source>
        <strain evidence="19 20">AF16</strain>
    </source>
</reference>
<evidence type="ECO:0000256" key="16">
    <source>
        <dbReference type="SAM" id="MobiDB-lite"/>
    </source>
</evidence>
<keyword evidence="10" id="KW-0067">ATP-binding</keyword>
<dbReference type="PRINTS" id="PR01050">
    <property type="entry name" value="PYRUVTKNASE"/>
</dbReference>
<reference evidence="19 20" key="1">
    <citation type="journal article" date="2003" name="PLoS Biol.">
        <title>The genome sequence of Caenorhabditis briggsae: a platform for comparative genomics.</title>
        <authorList>
            <person name="Stein L.D."/>
            <person name="Bao Z."/>
            <person name="Blasiar D."/>
            <person name="Blumenthal T."/>
            <person name="Brent M.R."/>
            <person name="Chen N."/>
            <person name="Chinwalla A."/>
            <person name="Clarke L."/>
            <person name="Clee C."/>
            <person name="Coghlan A."/>
            <person name="Coulson A."/>
            <person name="D'Eustachio P."/>
            <person name="Fitch D.H."/>
            <person name="Fulton L.A."/>
            <person name="Fulton R.E."/>
            <person name="Griffiths-Jones S."/>
            <person name="Harris T.W."/>
            <person name="Hillier L.W."/>
            <person name="Kamath R."/>
            <person name="Kuwabara P.E."/>
            <person name="Mardis E.R."/>
            <person name="Marra M.A."/>
            <person name="Miner T.L."/>
            <person name="Minx P."/>
            <person name="Mullikin J.C."/>
            <person name="Plumb R.W."/>
            <person name="Rogers J."/>
            <person name="Schein J.E."/>
            <person name="Sohrmann M."/>
            <person name="Spieth J."/>
            <person name="Stajich J.E."/>
            <person name="Wei C."/>
            <person name="Willey D."/>
            <person name="Wilson R.K."/>
            <person name="Durbin R."/>
            <person name="Waterston R.H."/>
        </authorList>
    </citation>
    <scope>NUCLEOTIDE SEQUENCE [LARGE SCALE GENOMIC DNA]</scope>
    <source>
        <strain evidence="19 20">AF16</strain>
    </source>
</reference>
<dbReference type="OMA" id="IWTRRTH"/>
<evidence type="ECO:0000259" key="17">
    <source>
        <dbReference type="Pfam" id="PF00224"/>
    </source>
</evidence>
<dbReference type="FunFam" id="3.20.20.60:FF:000025">
    <property type="entry name" value="Pyruvate kinase"/>
    <property type="match status" value="1"/>
</dbReference>
<dbReference type="Proteomes" id="UP000008549">
    <property type="component" value="Unassembled WGS sequence"/>
</dbReference>
<evidence type="ECO:0000256" key="10">
    <source>
        <dbReference type="ARBA" id="ARBA00022840"/>
    </source>
</evidence>
<evidence type="ECO:0000256" key="6">
    <source>
        <dbReference type="ARBA" id="ARBA00022679"/>
    </source>
</evidence>
<evidence type="ECO:0000256" key="12">
    <source>
        <dbReference type="ARBA" id="ARBA00022958"/>
    </source>
</evidence>
<evidence type="ECO:0000313" key="19">
    <source>
        <dbReference type="EMBL" id="CAP34770.2"/>
    </source>
</evidence>
<comment type="similarity">
    <text evidence="4 15">Belongs to the pyruvate kinase family.</text>
</comment>
<evidence type="ECO:0000256" key="4">
    <source>
        <dbReference type="ARBA" id="ARBA00008663"/>
    </source>
</evidence>
<evidence type="ECO:0000313" key="20">
    <source>
        <dbReference type="Proteomes" id="UP000008549"/>
    </source>
</evidence>
<evidence type="ECO:0000256" key="11">
    <source>
        <dbReference type="ARBA" id="ARBA00022842"/>
    </source>
</evidence>
<feature type="region of interest" description="Disordered" evidence="16">
    <location>
        <begin position="213"/>
        <end position="232"/>
    </location>
</feature>